<sequence length="818" mass="94152">MMACINEGWEVVSRKIRSCLKRKKGIENRDNSIAERWEILSGKNNWEGLLHPLDYDLRRYLIHYGQMPQAIYDSFNNEKVSKYRGTSRYSKKNLFTRVGLHKNKYEITKYFYGASSKTEKVKVSNWIGFVAVATDEGKVALGRRDILIAWRGTITVSEWNDDFESSLVQPIEIFRENADNILVHKGFYSIYTSLNHASNFNRTTSARDQVLEEVKRLLDQYKEEEVSISVTGHSLGSSLATLCAIDIVVSQVNKWFPVTAFLFASPRVGEANFKKAYQNLKNLHILRITNASDHITKLPDCGQVEGSETDWREYEDVGFELSIDTTKSDYLKKEINGHILEVYLHGIAGTHGSEGEFKLEINRDTALMNKTDDVLKDKYEKKHQICIHKKKEFKSKLTHKRKMYFNCFKPGNNPRETIEKMQNKNKNIDNIAERWRLLSGNNNWEGLLDPLDNDLRRYLIHYGEMVQAIRDAFNNDKSSKYAGCCRYSKKNLFSKVGIEKSNPFKYEVTKYIYATSSIQVPEAFLLKSLSREAWSKESNWIGFVAVATDEGKVALGRRDIVIAWRSTVVAMEWFNDFEFIRVSAPIIFGEKPDPKVHHGWYSMYTSNDPRSLFNKTSARDQVLGEVQRLMEQYKNEEVTITVTGHSMGASIATLNAVDIVFNGINKGFPVTAFLFASPRVGDENFKKTFSELENQLQALRVRNMPDIIPHYPFIGYSDVGVELSMDTRKSGYLKSPGDYWTWHNLECYLHGVAGTQGSKEGFKLEVERDVSLVNKHMDTLKDEYGVPVSWWVVENKGMVQQQNGSWILMDHEDEDNDF</sequence>
<evidence type="ECO:0000259" key="6">
    <source>
        <dbReference type="Pfam" id="PF01764"/>
    </source>
</evidence>
<dbReference type="GO" id="GO:0008970">
    <property type="term" value="F:phospholipase A1 activity"/>
    <property type="evidence" value="ECO:0007669"/>
    <property type="project" value="UniProtKB-UniRule"/>
</dbReference>
<dbReference type="PANTHER" id="PTHR31828">
    <property type="entry name" value="PHOSPHOLIPASE A1-IIGAMMA"/>
    <property type="match status" value="1"/>
</dbReference>
<dbReference type="AlphaFoldDB" id="A0AAN8U7U9"/>
<evidence type="ECO:0000256" key="1">
    <source>
        <dbReference type="ARBA" id="ARBA00010701"/>
    </source>
</evidence>
<organism evidence="7 8">
    <name type="scientific">Solanum bulbocastanum</name>
    <name type="common">Wild potato</name>
    <dbReference type="NCBI Taxonomy" id="147425"/>
    <lineage>
        <taxon>Eukaryota</taxon>
        <taxon>Viridiplantae</taxon>
        <taxon>Streptophyta</taxon>
        <taxon>Embryophyta</taxon>
        <taxon>Tracheophyta</taxon>
        <taxon>Spermatophyta</taxon>
        <taxon>Magnoliopsida</taxon>
        <taxon>eudicotyledons</taxon>
        <taxon>Gunneridae</taxon>
        <taxon>Pentapetalae</taxon>
        <taxon>asterids</taxon>
        <taxon>lamiids</taxon>
        <taxon>Solanales</taxon>
        <taxon>Solanaceae</taxon>
        <taxon>Solanoideae</taxon>
        <taxon>Solaneae</taxon>
        <taxon>Solanum</taxon>
    </lineage>
</organism>
<keyword evidence="8" id="KW-1185">Reference proteome</keyword>
<evidence type="ECO:0000313" key="7">
    <source>
        <dbReference type="EMBL" id="KAK6797417.1"/>
    </source>
</evidence>
<comment type="function">
    <text evidence="5">Acylhydrolase that catalyzes the hydrolysis of phospholipids at the sn-1 position.</text>
</comment>
<dbReference type="Gene3D" id="3.40.50.1820">
    <property type="entry name" value="alpha/beta hydrolase"/>
    <property type="match status" value="2"/>
</dbReference>
<dbReference type="PANTHER" id="PTHR31828:SF30">
    <property type="entry name" value="PHOSPHOLIPASE A1"/>
    <property type="match status" value="1"/>
</dbReference>
<keyword evidence="2 5" id="KW-0378">Hydrolase</keyword>
<evidence type="ECO:0000256" key="2">
    <source>
        <dbReference type="ARBA" id="ARBA00022801"/>
    </source>
</evidence>
<evidence type="ECO:0000256" key="3">
    <source>
        <dbReference type="ARBA" id="ARBA00022963"/>
    </source>
</evidence>
<dbReference type="SUPFAM" id="SSF53474">
    <property type="entry name" value="alpha/beta-Hydrolases"/>
    <property type="match status" value="2"/>
</dbReference>
<keyword evidence="3 5" id="KW-0442">Lipid degradation</keyword>
<feature type="domain" description="Fungal lipase-type" evidence="6">
    <location>
        <begin position="148"/>
        <end position="301"/>
    </location>
</feature>
<comment type="caution">
    <text evidence="7">The sequence shown here is derived from an EMBL/GenBank/DDBJ whole genome shotgun (WGS) entry which is preliminary data.</text>
</comment>
<dbReference type="GO" id="GO:0016042">
    <property type="term" value="P:lipid catabolic process"/>
    <property type="evidence" value="ECO:0007669"/>
    <property type="project" value="UniProtKB-UniRule"/>
</dbReference>
<evidence type="ECO:0000256" key="4">
    <source>
        <dbReference type="ARBA" id="ARBA00023098"/>
    </source>
</evidence>
<protein>
    <recommendedName>
        <fullName evidence="5">Phospholipase A1</fullName>
        <ecNumber evidence="5">3.1.1.-</ecNumber>
    </recommendedName>
</protein>
<evidence type="ECO:0000256" key="5">
    <source>
        <dbReference type="RuleBase" id="RU367093"/>
    </source>
</evidence>
<dbReference type="EC" id="3.1.1.-" evidence="5"/>
<name>A0AAN8U7U9_SOLBU</name>
<keyword evidence="4 5" id="KW-0443">Lipid metabolism</keyword>
<feature type="domain" description="Fungal lipase-type" evidence="6">
    <location>
        <begin position="561"/>
        <end position="714"/>
    </location>
</feature>
<dbReference type="Pfam" id="PF01764">
    <property type="entry name" value="Lipase_3"/>
    <property type="match status" value="2"/>
</dbReference>
<dbReference type="EMBL" id="JBANQN010000002">
    <property type="protein sequence ID" value="KAK6797417.1"/>
    <property type="molecule type" value="Genomic_DNA"/>
</dbReference>
<dbReference type="InterPro" id="IPR033556">
    <property type="entry name" value="PLA"/>
</dbReference>
<dbReference type="CDD" id="cd00519">
    <property type="entry name" value="Lipase_3"/>
    <property type="match status" value="2"/>
</dbReference>
<dbReference type="InterPro" id="IPR029058">
    <property type="entry name" value="AB_hydrolase_fold"/>
</dbReference>
<dbReference type="InterPro" id="IPR002921">
    <property type="entry name" value="Fungal_lipase-type"/>
</dbReference>
<accession>A0AAN8U7U9</accession>
<comment type="similarity">
    <text evidence="1 5">Belongs to the AB hydrolase superfamily. Lipase family.</text>
</comment>
<dbReference type="FunFam" id="3.40.50.1820:FF:000065">
    <property type="entry name" value="Phospholipase A1-II 3"/>
    <property type="match status" value="2"/>
</dbReference>
<reference evidence="7 8" key="1">
    <citation type="submission" date="2024-02" db="EMBL/GenBank/DDBJ databases">
        <title>de novo genome assembly of Solanum bulbocastanum strain 11H21.</title>
        <authorList>
            <person name="Hosaka A.J."/>
        </authorList>
    </citation>
    <scope>NUCLEOTIDE SEQUENCE [LARGE SCALE GENOMIC DNA]</scope>
    <source>
        <tissue evidence="7">Young leaves</tissue>
    </source>
</reference>
<evidence type="ECO:0000313" key="8">
    <source>
        <dbReference type="Proteomes" id="UP001371456"/>
    </source>
</evidence>
<dbReference type="Proteomes" id="UP001371456">
    <property type="component" value="Unassembled WGS sequence"/>
</dbReference>
<dbReference type="GO" id="GO:0005737">
    <property type="term" value="C:cytoplasm"/>
    <property type="evidence" value="ECO:0007669"/>
    <property type="project" value="UniProtKB-ARBA"/>
</dbReference>
<proteinExistence type="inferred from homology"/>
<gene>
    <name evidence="7" type="ORF">RDI58_005119</name>
</gene>